<accession>W1IBN4</accession>
<dbReference type="AlphaFoldDB" id="W1IBN4"/>
<proteinExistence type="predicted"/>
<geneLocation type="mitochondrion" evidence="1"/>
<reference evidence="1" key="1">
    <citation type="submission" date="2013-05" db="EMBL/GenBank/DDBJ databases">
        <title>Draft genome sequences of six wheat associated Fusarium spp. isolates.</title>
        <authorList>
            <person name="Moolhuijzen P.M."/>
            <person name="Manners J.M."/>
            <person name="Wilcox S."/>
            <person name="Bellgard M.I."/>
            <person name="Gardiner D.M."/>
        </authorList>
    </citation>
    <scope>NUCLEOTIDE SEQUENCE</scope>
    <source>
        <strain evidence="1">CS5907</strain>
    </source>
</reference>
<sequence>MGYMPELETLRESTYLRTEVTSQFYLALKHHGLNYGQAKKLALDLYYMEPSRSNLRFLLCYNDDIVIKPILDIANMHREFYPLTLKLIGQYKYNIATINDGLPLRYLEFEWVYDGKYFLLQNEIDKLIDMVRENPVLKHIYYVDREYKVNVPRVGSARSNILLQSEAFKYETAEMFSKIGDLYKADIQSMARMEIEIPSEGNVMRAIRKDEAWKALKVANKV</sequence>
<dbReference type="EMBL" id="CBMG010003907">
    <property type="protein sequence ID" value="CDL73466.1"/>
    <property type="molecule type" value="Genomic_DNA"/>
</dbReference>
<evidence type="ECO:0000313" key="1">
    <source>
        <dbReference type="EMBL" id="CDL73466.1"/>
    </source>
</evidence>
<dbReference type="EMBL" id="HG322234">
    <property type="protein sequence ID" value="CDX63576.1"/>
    <property type="molecule type" value="Genomic_DNA"/>
</dbReference>
<keyword evidence="1" id="KW-0496">Mitochondrion</keyword>
<name>W1IBN4_9HYPO</name>
<protein>
    <submittedName>
        <fullName evidence="1">Unclassified</fullName>
    </submittedName>
</protein>
<gene>
    <name evidence="1" type="ORF">BN851_0153810</name>
</gene>
<organism evidence="1">
    <name type="scientific">Fusarium acuminatum CS5907</name>
    <dbReference type="NCBI Taxonomy" id="1318461"/>
    <lineage>
        <taxon>Eukaryota</taxon>
        <taxon>Fungi</taxon>
        <taxon>Dikarya</taxon>
        <taxon>Ascomycota</taxon>
        <taxon>Pezizomycotina</taxon>
        <taxon>Sordariomycetes</taxon>
        <taxon>Hypocreomycetidae</taxon>
        <taxon>Hypocreales</taxon>
        <taxon>Nectriaceae</taxon>
        <taxon>Fusarium</taxon>
        <taxon>Fusarium tricinctum species complex</taxon>
    </lineage>
</organism>